<dbReference type="EMBL" id="FMXN01000001">
    <property type="protein sequence ID" value="SDB03517.1"/>
    <property type="molecule type" value="Genomic_DNA"/>
</dbReference>
<feature type="signal peptide" evidence="1">
    <location>
        <begin position="1"/>
        <end position="24"/>
    </location>
</feature>
<accession>A0A1G6A526</accession>
<organism evidence="2 3">
    <name type="scientific">Pseudidiomarina indica</name>
    <dbReference type="NCBI Taxonomy" id="1159017"/>
    <lineage>
        <taxon>Bacteria</taxon>
        <taxon>Pseudomonadati</taxon>
        <taxon>Pseudomonadota</taxon>
        <taxon>Gammaproteobacteria</taxon>
        <taxon>Alteromonadales</taxon>
        <taxon>Idiomarinaceae</taxon>
        <taxon>Pseudidiomarina</taxon>
    </lineage>
</organism>
<evidence type="ECO:0000313" key="2">
    <source>
        <dbReference type="EMBL" id="SDB03517.1"/>
    </source>
</evidence>
<sequence length="94" mass="10352">MVRFGFLVIALSLLWFMPQGQPNAVDGYQLASQTVSCSVAPEWLNSDEPDDAVILLTSFAATTLPETNFSLIVNSLRTQEAVFYTIRGPPLVFI</sequence>
<gene>
    <name evidence="2" type="ORF">SAMN02927930_00139</name>
</gene>
<dbReference type="STRING" id="1159017.SAMN02927930_00139"/>
<dbReference type="RefSeq" id="WP_092590705.1">
    <property type="nucleotide sequence ID" value="NZ_FMXN01000001.1"/>
</dbReference>
<keyword evidence="3" id="KW-1185">Reference proteome</keyword>
<evidence type="ECO:0000256" key="1">
    <source>
        <dbReference type="SAM" id="SignalP"/>
    </source>
</evidence>
<evidence type="ECO:0000313" key="3">
    <source>
        <dbReference type="Proteomes" id="UP000199626"/>
    </source>
</evidence>
<keyword evidence="1" id="KW-0732">Signal</keyword>
<name>A0A1G6A526_9GAMM</name>
<dbReference type="AlphaFoldDB" id="A0A1G6A526"/>
<protein>
    <submittedName>
        <fullName evidence="2">Uncharacterized protein</fullName>
    </submittedName>
</protein>
<dbReference type="Proteomes" id="UP000199626">
    <property type="component" value="Unassembled WGS sequence"/>
</dbReference>
<proteinExistence type="predicted"/>
<feature type="chain" id="PRO_5011706473" evidence="1">
    <location>
        <begin position="25"/>
        <end position="94"/>
    </location>
</feature>
<reference evidence="3" key="1">
    <citation type="submission" date="2016-10" db="EMBL/GenBank/DDBJ databases">
        <authorList>
            <person name="Varghese N."/>
            <person name="Submissions S."/>
        </authorList>
    </citation>
    <scope>NUCLEOTIDE SEQUENCE [LARGE SCALE GENOMIC DNA]</scope>
    <source>
        <strain evidence="3">CGMCC 1.10824</strain>
    </source>
</reference>